<proteinExistence type="predicted"/>
<dbReference type="Proteomes" id="UP000323225">
    <property type="component" value="Unassembled WGS sequence"/>
</dbReference>
<organism evidence="1 2">
    <name type="scientific">Vibrio cholerae</name>
    <dbReference type="NCBI Taxonomy" id="666"/>
    <lineage>
        <taxon>Bacteria</taxon>
        <taxon>Pseudomonadati</taxon>
        <taxon>Pseudomonadota</taxon>
        <taxon>Gammaproteobacteria</taxon>
        <taxon>Vibrionales</taxon>
        <taxon>Vibrionaceae</taxon>
        <taxon>Vibrio</taxon>
    </lineage>
</organism>
<comment type="caution">
    <text evidence="1">The sequence shown here is derived from an EMBL/GenBank/DDBJ whole genome shotgun (WGS) entry which is preliminary data.</text>
</comment>
<sequence>MLVNIEISKISEEKLSEYRKNLAEVYGEREPPIKVFAEMYQMDNLSTEVTRLEDNTGLYPVRFDMSLSHQELLPEGIKIIKYPHCLPALLTQINYDKYNRIVETKSRLNKYGYCESFADFMEIAGNQLNASARKFLVTFSYIKGYERASTEADRGSLIRIDHTVPITSNQIEGILHYHVYEVVSSDYVDITNDQALELLGMDLRGEVINTEDLRSNF</sequence>
<protein>
    <submittedName>
        <fullName evidence="1">Uncharacterized protein</fullName>
    </submittedName>
</protein>
<gene>
    <name evidence="1" type="ORF">F0M16_18260</name>
</gene>
<dbReference type="EMBL" id="VUAA01000023">
    <property type="protein sequence ID" value="KAA1253318.1"/>
    <property type="molecule type" value="Genomic_DNA"/>
</dbReference>
<accession>A0A5Q6PEJ8</accession>
<dbReference type="AlphaFoldDB" id="A0A5Q6PEJ8"/>
<reference evidence="1 2" key="1">
    <citation type="submission" date="2019-09" db="EMBL/GenBank/DDBJ databases">
        <authorList>
            <person name="Kritzky A."/>
            <person name="Schelkanova E.Y."/>
            <person name="Alkhova Z.V."/>
            <person name="Smirnova N.I."/>
        </authorList>
    </citation>
    <scope>NUCLEOTIDE SEQUENCE [LARGE SCALE GENOMIC DNA]</scope>
    <source>
        <strain evidence="1 2">M1526</strain>
    </source>
</reference>
<name>A0A5Q6PEJ8_VIBCL</name>
<evidence type="ECO:0000313" key="2">
    <source>
        <dbReference type="Proteomes" id="UP000323225"/>
    </source>
</evidence>
<evidence type="ECO:0000313" key="1">
    <source>
        <dbReference type="EMBL" id="KAA1253318.1"/>
    </source>
</evidence>